<protein>
    <submittedName>
        <fullName evidence="2">Uncharacterized protein</fullName>
    </submittedName>
</protein>
<proteinExistence type="predicted"/>
<gene>
    <name evidence="2" type="ORF">JZ751_023091</name>
</gene>
<keyword evidence="1" id="KW-1133">Transmembrane helix</keyword>
<name>A0A8T2PI12_9TELE</name>
<evidence type="ECO:0000313" key="3">
    <source>
        <dbReference type="Proteomes" id="UP000824540"/>
    </source>
</evidence>
<evidence type="ECO:0000313" key="2">
    <source>
        <dbReference type="EMBL" id="KAG9351840.1"/>
    </source>
</evidence>
<reference evidence="2" key="1">
    <citation type="thesis" date="2021" institute="BYU ScholarsArchive" country="Provo, UT, USA">
        <title>Applications of and Algorithms for Genome Assembly and Genomic Analyses with an Emphasis on Marine Teleosts.</title>
        <authorList>
            <person name="Pickett B.D."/>
        </authorList>
    </citation>
    <scope>NUCLEOTIDE SEQUENCE</scope>
    <source>
        <strain evidence="2">HI-2016</strain>
    </source>
</reference>
<dbReference type="Proteomes" id="UP000824540">
    <property type="component" value="Unassembled WGS sequence"/>
</dbReference>
<feature type="transmembrane region" description="Helical" evidence="1">
    <location>
        <begin position="112"/>
        <end position="129"/>
    </location>
</feature>
<keyword evidence="1" id="KW-0472">Membrane</keyword>
<dbReference type="AlphaFoldDB" id="A0A8T2PI12"/>
<comment type="caution">
    <text evidence="2">The sequence shown here is derived from an EMBL/GenBank/DDBJ whole genome shotgun (WGS) entry which is preliminary data.</text>
</comment>
<organism evidence="2 3">
    <name type="scientific">Albula glossodonta</name>
    <name type="common">roundjaw bonefish</name>
    <dbReference type="NCBI Taxonomy" id="121402"/>
    <lineage>
        <taxon>Eukaryota</taxon>
        <taxon>Metazoa</taxon>
        <taxon>Chordata</taxon>
        <taxon>Craniata</taxon>
        <taxon>Vertebrata</taxon>
        <taxon>Euteleostomi</taxon>
        <taxon>Actinopterygii</taxon>
        <taxon>Neopterygii</taxon>
        <taxon>Teleostei</taxon>
        <taxon>Albuliformes</taxon>
        <taxon>Albulidae</taxon>
        <taxon>Albula</taxon>
    </lineage>
</organism>
<accession>A0A8T2PI12</accession>
<dbReference type="EMBL" id="JAFBMS010000006">
    <property type="protein sequence ID" value="KAG9351840.1"/>
    <property type="molecule type" value="Genomic_DNA"/>
</dbReference>
<keyword evidence="1" id="KW-0812">Transmembrane</keyword>
<sequence length="130" mass="15214">MGYSMCQCILFFSFFFFFFKGGGLNLPKGFLIWAVLFEHTAFFPFKRAGRSFVQPVMTQARLTSSLIGRNQFLQEPLVINVRVLRSHSFLSLQCRGKHCRGCERTPPADSQLFFSSSFFFLFLFFVFFFF</sequence>
<keyword evidence="3" id="KW-1185">Reference proteome</keyword>
<evidence type="ECO:0000256" key="1">
    <source>
        <dbReference type="SAM" id="Phobius"/>
    </source>
</evidence>